<feature type="transmembrane region" description="Helical" evidence="1">
    <location>
        <begin position="69"/>
        <end position="91"/>
    </location>
</feature>
<keyword evidence="1" id="KW-0812">Transmembrane</keyword>
<protein>
    <submittedName>
        <fullName evidence="2">Uncharacterized protein</fullName>
    </submittedName>
</protein>
<feature type="non-terminal residue" evidence="2">
    <location>
        <position position="1"/>
    </location>
</feature>
<accession>A0ABD4KUT5</accession>
<keyword evidence="1" id="KW-1133">Transmembrane helix</keyword>
<dbReference type="AlphaFoldDB" id="A0ABD4KUT5"/>
<name>A0ABD4KUT5_VIBAN</name>
<reference evidence="2 3" key="1">
    <citation type="journal article" date="2021" name="PeerJ">
        <title>Analysis of 44 Vibrio anguillarum genomes reveals high genetic diversity.</title>
        <authorList>
            <person name="Hansen M.J."/>
            <person name="Dalsgaard I."/>
        </authorList>
    </citation>
    <scope>NUCLEOTIDE SEQUENCE [LARGE SCALE GENOMIC DNA]</scope>
    <source>
        <strain evidence="2 3">17-16730-2A</strain>
    </source>
</reference>
<keyword evidence="1" id="KW-0472">Membrane</keyword>
<evidence type="ECO:0000313" key="2">
    <source>
        <dbReference type="EMBL" id="MBF4275298.1"/>
    </source>
</evidence>
<feature type="non-terminal residue" evidence="2">
    <location>
        <position position="119"/>
    </location>
</feature>
<evidence type="ECO:0000256" key="1">
    <source>
        <dbReference type="SAM" id="Phobius"/>
    </source>
</evidence>
<dbReference type="Proteomes" id="UP000722957">
    <property type="component" value="Unassembled WGS sequence"/>
</dbReference>
<evidence type="ECO:0000313" key="3">
    <source>
        <dbReference type="Proteomes" id="UP000722957"/>
    </source>
</evidence>
<proteinExistence type="predicted"/>
<dbReference type="RefSeq" id="WP_214655292.1">
    <property type="nucleotide sequence ID" value="NZ_RDOM01001059.1"/>
</dbReference>
<dbReference type="EMBL" id="RDOM01001059">
    <property type="protein sequence ID" value="MBF4275298.1"/>
    <property type="molecule type" value="Genomic_DNA"/>
</dbReference>
<organism evidence="2 3">
    <name type="scientific">Vibrio anguillarum</name>
    <name type="common">Listonella anguillarum</name>
    <dbReference type="NCBI Taxonomy" id="55601"/>
    <lineage>
        <taxon>Bacteria</taxon>
        <taxon>Pseudomonadati</taxon>
        <taxon>Pseudomonadota</taxon>
        <taxon>Gammaproteobacteria</taxon>
        <taxon>Vibrionales</taxon>
        <taxon>Vibrionaceae</taxon>
        <taxon>Vibrio</taxon>
    </lineage>
</organism>
<gene>
    <name evidence="2" type="ORF">EAY07_25485</name>
</gene>
<sequence>QGWCITSNAIEDELYRFVLNSGMSELDAIEVLLTERFDTLLLVELERDTSLLISPYSDMLQESIRAFKLGLYNICVPSLFSIIEAALMFLANRGEYKSIRYVSGMRSRANSEQLHYSLR</sequence>
<comment type="caution">
    <text evidence="2">The sequence shown here is derived from an EMBL/GenBank/DDBJ whole genome shotgun (WGS) entry which is preliminary data.</text>
</comment>